<comment type="caution">
    <text evidence="2">The sequence shown here is derived from an EMBL/GenBank/DDBJ whole genome shotgun (WGS) entry which is preliminary data.</text>
</comment>
<dbReference type="Gramene" id="OE9A089104T1">
    <property type="protein sequence ID" value="OE9A089104C1"/>
    <property type="gene ID" value="OE9A089104"/>
</dbReference>
<keyword evidence="3" id="KW-1185">Reference proteome</keyword>
<name>A0A8S0ULC2_OLEEU</name>
<evidence type="ECO:0000313" key="3">
    <source>
        <dbReference type="Proteomes" id="UP000594638"/>
    </source>
</evidence>
<sequence>MILFLDWTPARVANERTGDAPPRPAPWSLWAEGRFGRIRRASGRTRPTSSATLFPSRSIFLLLAFAVPVGTGTIIDTNSERKPDSRRAINRLAGDQCQSHEAEAKDPQAAPEEATRSQSLKHVYLAAVLRKTAKVSERAWAPFCAYHIAAAIYNSRVATAHEPPGRVQTPTRRARDGEQSSAAAAAAAGPVDSRHAWARSGIFHAFRLWPRCGLAFRGPNYAAHCLGFHSLHALRSSGGRANDLRV</sequence>
<dbReference type="EMBL" id="CACTIH010007871">
    <property type="protein sequence ID" value="CAA3018571.1"/>
    <property type="molecule type" value="Genomic_DNA"/>
</dbReference>
<organism evidence="2 3">
    <name type="scientific">Olea europaea subsp. europaea</name>
    <dbReference type="NCBI Taxonomy" id="158383"/>
    <lineage>
        <taxon>Eukaryota</taxon>
        <taxon>Viridiplantae</taxon>
        <taxon>Streptophyta</taxon>
        <taxon>Embryophyta</taxon>
        <taxon>Tracheophyta</taxon>
        <taxon>Spermatophyta</taxon>
        <taxon>Magnoliopsida</taxon>
        <taxon>eudicotyledons</taxon>
        <taxon>Gunneridae</taxon>
        <taxon>Pentapetalae</taxon>
        <taxon>asterids</taxon>
        <taxon>lamiids</taxon>
        <taxon>Lamiales</taxon>
        <taxon>Oleaceae</taxon>
        <taxon>Oleeae</taxon>
        <taxon>Olea</taxon>
    </lineage>
</organism>
<dbReference type="Proteomes" id="UP000594638">
    <property type="component" value="Unassembled WGS sequence"/>
</dbReference>
<gene>
    <name evidence="2" type="ORF">OLEA9_A089104</name>
</gene>
<feature type="region of interest" description="Disordered" evidence="1">
    <location>
        <begin position="160"/>
        <end position="187"/>
    </location>
</feature>
<feature type="region of interest" description="Disordered" evidence="1">
    <location>
        <begin position="94"/>
        <end position="116"/>
    </location>
</feature>
<protein>
    <submittedName>
        <fullName evidence="2">Uncharacterized protein</fullName>
    </submittedName>
</protein>
<evidence type="ECO:0000256" key="1">
    <source>
        <dbReference type="SAM" id="MobiDB-lite"/>
    </source>
</evidence>
<proteinExistence type="predicted"/>
<evidence type="ECO:0000313" key="2">
    <source>
        <dbReference type="EMBL" id="CAA3018571.1"/>
    </source>
</evidence>
<dbReference type="AlphaFoldDB" id="A0A8S0ULC2"/>
<accession>A0A8S0ULC2</accession>
<reference evidence="2 3" key="1">
    <citation type="submission" date="2019-12" db="EMBL/GenBank/DDBJ databases">
        <authorList>
            <person name="Alioto T."/>
            <person name="Alioto T."/>
            <person name="Gomez Garrido J."/>
        </authorList>
    </citation>
    <scope>NUCLEOTIDE SEQUENCE [LARGE SCALE GENOMIC DNA]</scope>
</reference>